<gene>
    <name evidence="1" type="ORF">AB852_18520</name>
</gene>
<dbReference type="Gene3D" id="3.30.530.20">
    <property type="match status" value="1"/>
</dbReference>
<dbReference type="EMBL" id="LFBV01000004">
    <property type="protein sequence ID" value="OKH93478.1"/>
    <property type="molecule type" value="Genomic_DNA"/>
</dbReference>
<protein>
    <submittedName>
        <fullName evidence="1">Immediate-early protein 2</fullName>
    </submittedName>
</protein>
<accession>A0A1Q4V6J4</accession>
<keyword evidence="2" id="KW-1185">Reference proteome</keyword>
<reference evidence="1 2" key="1">
    <citation type="submission" date="2015-06" db="EMBL/GenBank/DDBJ databases">
        <title>Cloning and characterization of the uncialamcin biosynthetic gene cluster.</title>
        <authorList>
            <person name="Yan X."/>
            <person name="Huang T."/>
            <person name="Ge H."/>
            <person name="Shen B."/>
        </authorList>
    </citation>
    <scope>NUCLEOTIDE SEQUENCE [LARGE SCALE GENOMIC DNA]</scope>
    <source>
        <strain evidence="1 2">DCA2648</strain>
    </source>
</reference>
<comment type="caution">
    <text evidence="1">The sequence shown here is derived from an EMBL/GenBank/DDBJ whole genome shotgun (WGS) entry which is preliminary data.</text>
</comment>
<proteinExistence type="predicted"/>
<dbReference type="SUPFAM" id="SSF55961">
    <property type="entry name" value="Bet v1-like"/>
    <property type="match status" value="1"/>
</dbReference>
<evidence type="ECO:0000313" key="2">
    <source>
        <dbReference type="Proteomes" id="UP000186455"/>
    </source>
</evidence>
<dbReference type="Proteomes" id="UP000186455">
    <property type="component" value="Unassembled WGS sequence"/>
</dbReference>
<organism evidence="1 2">
    <name type="scientific">Streptomyces uncialis</name>
    <dbReference type="NCBI Taxonomy" id="1048205"/>
    <lineage>
        <taxon>Bacteria</taxon>
        <taxon>Bacillati</taxon>
        <taxon>Actinomycetota</taxon>
        <taxon>Actinomycetes</taxon>
        <taxon>Kitasatosporales</taxon>
        <taxon>Streptomycetaceae</taxon>
        <taxon>Streptomyces</taxon>
    </lineage>
</organism>
<dbReference type="AlphaFoldDB" id="A0A1Q4V6J4"/>
<sequence length="144" mass="16011">MALIDLERHCALDADEAWRRLMDWPRHGAFVPFTRVGVDTPVGEGSTVLARTALGPVGFDDPMEITVWRPPEEGRPGLCGLEKRGRLVLGRAEIEVRPDGPGSRVRWREEIRVRGLPRFCDPVLAAAGRRMFGRTVDGLLRTGS</sequence>
<dbReference type="InterPro" id="IPR023393">
    <property type="entry name" value="START-like_dom_sf"/>
</dbReference>
<dbReference type="STRING" id="1048205.AB852_18520"/>
<dbReference type="RefSeq" id="WP_073789811.1">
    <property type="nucleotide sequence ID" value="NZ_JAPEPH010000001.1"/>
</dbReference>
<dbReference type="InterPro" id="IPR019587">
    <property type="entry name" value="Polyketide_cyclase/dehydratase"/>
</dbReference>
<dbReference type="Pfam" id="PF10604">
    <property type="entry name" value="Polyketide_cyc2"/>
    <property type="match status" value="1"/>
</dbReference>
<evidence type="ECO:0000313" key="1">
    <source>
        <dbReference type="EMBL" id="OKH93478.1"/>
    </source>
</evidence>
<name>A0A1Q4V6J4_9ACTN</name>